<organism evidence="1 2">
    <name type="scientific">Lindgomyces ingoldianus</name>
    <dbReference type="NCBI Taxonomy" id="673940"/>
    <lineage>
        <taxon>Eukaryota</taxon>
        <taxon>Fungi</taxon>
        <taxon>Dikarya</taxon>
        <taxon>Ascomycota</taxon>
        <taxon>Pezizomycotina</taxon>
        <taxon>Dothideomycetes</taxon>
        <taxon>Pleosporomycetidae</taxon>
        <taxon>Pleosporales</taxon>
        <taxon>Lindgomycetaceae</taxon>
        <taxon>Lindgomyces</taxon>
    </lineage>
</organism>
<keyword evidence="2" id="KW-1185">Reference proteome</keyword>
<gene>
    <name evidence="1" type="ORF">BDR25DRAFT_319567</name>
</gene>
<evidence type="ECO:0000313" key="2">
    <source>
        <dbReference type="Proteomes" id="UP000799755"/>
    </source>
</evidence>
<evidence type="ECO:0000313" key="1">
    <source>
        <dbReference type="EMBL" id="KAF2463969.1"/>
    </source>
</evidence>
<sequence length="106" mass="11454">MSSTDKIGIALVSDEVIPVCAELLSKNFGHDAPFVDIYFPDHDTPSGQASLSKRLTSWKPSSPQSTFLKAVTKPGQSSHQAWPGQSGTHRGLRSLDLDERASTCRA</sequence>
<dbReference type="EMBL" id="MU003542">
    <property type="protein sequence ID" value="KAF2463969.1"/>
    <property type="molecule type" value="Genomic_DNA"/>
</dbReference>
<protein>
    <submittedName>
        <fullName evidence="1">Uncharacterized protein</fullName>
    </submittedName>
</protein>
<proteinExistence type="predicted"/>
<reference evidence="1" key="1">
    <citation type="journal article" date="2020" name="Stud. Mycol.">
        <title>101 Dothideomycetes genomes: a test case for predicting lifestyles and emergence of pathogens.</title>
        <authorList>
            <person name="Haridas S."/>
            <person name="Albert R."/>
            <person name="Binder M."/>
            <person name="Bloem J."/>
            <person name="Labutti K."/>
            <person name="Salamov A."/>
            <person name="Andreopoulos B."/>
            <person name="Baker S."/>
            <person name="Barry K."/>
            <person name="Bills G."/>
            <person name="Bluhm B."/>
            <person name="Cannon C."/>
            <person name="Castanera R."/>
            <person name="Culley D."/>
            <person name="Daum C."/>
            <person name="Ezra D."/>
            <person name="Gonzalez J."/>
            <person name="Henrissat B."/>
            <person name="Kuo A."/>
            <person name="Liang C."/>
            <person name="Lipzen A."/>
            <person name="Lutzoni F."/>
            <person name="Magnuson J."/>
            <person name="Mondo S."/>
            <person name="Nolan M."/>
            <person name="Ohm R."/>
            <person name="Pangilinan J."/>
            <person name="Park H.-J."/>
            <person name="Ramirez L."/>
            <person name="Alfaro M."/>
            <person name="Sun H."/>
            <person name="Tritt A."/>
            <person name="Yoshinaga Y."/>
            <person name="Zwiers L.-H."/>
            <person name="Turgeon B."/>
            <person name="Goodwin S."/>
            <person name="Spatafora J."/>
            <person name="Crous P."/>
            <person name="Grigoriev I."/>
        </authorList>
    </citation>
    <scope>NUCLEOTIDE SEQUENCE</scope>
    <source>
        <strain evidence="1">ATCC 200398</strain>
    </source>
</reference>
<dbReference type="Proteomes" id="UP000799755">
    <property type="component" value="Unassembled WGS sequence"/>
</dbReference>
<accession>A0ACB6QAH9</accession>
<comment type="caution">
    <text evidence="1">The sequence shown here is derived from an EMBL/GenBank/DDBJ whole genome shotgun (WGS) entry which is preliminary data.</text>
</comment>
<name>A0ACB6QAH9_9PLEO</name>